<evidence type="ECO:0000313" key="7">
    <source>
        <dbReference type="EMBL" id="KAF1764547.1"/>
    </source>
</evidence>
<evidence type="ECO:0000256" key="4">
    <source>
        <dbReference type="ARBA" id="ARBA00070761"/>
    </source>
</evidence>
<dbReference type="GO" id="GO:0046983">
    <property type="term" value="F:protein dimerization activity"/>
    <property type="evidence" value="ECO:0007669"/>
    <property type="project" value="InterPro"/>
</dbReference>
<evidence type="ECO:0000256" key="1">
    <source>
        <dbReference type="ARBA" id="ARBA00004123"/>
    </source>
</evidence>
<dbReference type="GO" id="GO:0007517">
    <property type="term" value="P:muscle organ development"/>
    <property type="evidence" value="ECO:0007669"/>
    <property type="project" value="InterPro"/>
</dbReference>
<dbReference type="Proteomes" id="UP000483820">
    <property type="component" value="Chromosome II"/>
</dbReference>
<dbReference type="Pfam" id="PF00010">
    <property type="entry name" value="HLH"/>
    <property type="match status" value="1"/>
</dbReference>
<evidence type="ECO:0000256" key="5">
    <source>
        <dbReference type="SAM" id="MobiDB-lite"/>
    </source>
</evidence>
<dbReference type="SUPFAM" id="SSF47459">
    <property type="entry name" value="HLH, helix-loop-helix DNA-binding domain"/>
    <property type="match status" value="1"/>
</dbReference>
<keyword evidence="2" id="KW-0238">DNA-binding</keyword>
<evidence type="ECO:0000256" key="2">
    <source>
        <dbReference type="ARBA" id="ARBA00023125"/>
    </source>
</evidence>
<feature type="domain" description="BHLH" evidence="6">
    <location>
        <begin position="164"/>
        <end position="215"/>
    </location>
</feature>
<dbReference type="InterPro" id="IPR011598">
    <property type="entry name" value="bHLH_dom"/>
</dbReference>
<evidence type="ECO:0000256" key="3">
    <source>
        <dbReference type="ARBA" id="ARBA00023242"/>
    </source>
</evidence>
<accession>A0A6A5HBJ7</accession>
<dbReference type="GeneID" id="9798760"/>
<keyword evidence="3" id="KW-0539">Nucleus</keyword>
<dbReference type="RefSeq" id="XP_053588904.1">
    <property type="nucleotide sequence ID" value="XM_053724710.1"/>
</dbReference>
<reference evidence="7 8" key="1">
    <citation type="submission" date="2019-12" db="EMBL/GenBank/DDBJ databases">
        <title>Chromosome-level assembly of the Caenorhabditis remanei genome.</title>
        <authorList>
            <person name="Teterina A.A."/>
            <person name="Willis J.H."/>
            <person name="Phillips P.C."/>
        </authorList>
    </citation>
    <scope>NUCLEOTIDE SEQUENCE [LARGE SCALE GENOMIC DNA]</scope>
    <source>
        <strain evidence="7 8">PX506</strain>
        <tissue evidence="7">Whole organism</tissue>
    </source>
</reference>
<dbReference type="EMBL" id="WUAV01000002">
    <property type="protein sequence ID" value="KAF1764547.1"/>
    <property type="molecule type" value="Genomic_DNA"/>
</dbReference>
<dbReference type="CDD" id="cd19699">
    <property type="entry name" value="bHLH_TS_dMYOD_like"/>
    <property type="match status" value="1"/>
</dbReference>
<gene>
    <name evidence="7" type="ORF">GCK72_004496</name>
</gene>
<dbReference type="PANTHER" id="PTHR11534">
    <property type="entry name" value="MYOGENIC FACTOR"/>
    <property type="match status" value="1"/>
</dbReference>
<dbReference type="AlphaFoldDB" id="A0A6A5HBJ7"/>
<comment type="caution">
    <text evidence="7">The sequence shown here is derived from an EMBL/GenBank/DDBJ whole genome shotgun (WGS) entry which is preliminary data.</text>
</comment>
<dbReference type="GO" id="GO:0000978">
    <property type="term" value="F:RNA polymerase II cis-regulatory region sequence-specific DNA binding"/>
    <property type="evidence" value="ECO:0007669"/>
    <property type="project" value="TreeGrafter"/>
</dbReference>
<dbReference type="Gene3D" id="4.10.280.10">
    <property type="entry name" value="Helix-loop-helix DNA-binding domain"/>
    <property type="match status" value="1"/>
</dbReference>
<organism evidence="7 8">
    <name type="scientific">Caenorhabditis remanei</name>
    <name type="common">Caenorhabditis vulgaris</name>
    <dbReference type="NCBI Taxonomy" id="31234"/>
    <lineage>
        <taxon>Eukaryota</taxon>
        <taxon>Metazoa</taxon>
        <taxon>Ecdysozoa</taxon>
        <taxon>Nematoda</taxon>
        <taxon>Chromadorea</taxon>
        <taxon>Rhabditida</taxon>
        <taxon>Rhabditina</taxon>
        <taxon>Rhabditomorpha</taxon>
        <taxon>Rhabditoidea</taxon>
        <taxon>Rhabditidae</taxon>
        <taxon>Peloderinae</taxon>
        <taxon>Caenorhabditis</taxon>
    </lineage>
</organism>
<dbReference type="InterPro" id="IPR036638">
    <property type="entry name" value="HLH_DNA-bd_sf"/>
</dbReference>
<dbReference type="CTD" id="9798760"/>
<feature type="region of interest" description="Disordered" evidence="5">
    <location>
        <begin position="109"/>
        <end position="139"/>
    </location>
</feature>
<dbReference type="PROSITE" id="PS50888">
    <property type="entry name" value="BHLH"/>
    <property type="match status" value="1"/>
</dbReference>
<dbReference type="InterPro" id="IPR039704">
    <property type="entry name" value="Myogenic_factor"/>
</dbReference>
<dbReference type="GO" id="GO:0005634">
    <property type="term" value="C:nucleus"/>
    <property type="evidence" value="ECO:0007669"/>
    <property type="project" value="UniProtKB-SubCell"/>
</dbReference>
<comment type="subcellular location">
    <subcellularLocation>
        <location evidence="1">Nucleus</location>
    </subcellularLocation>
</comment>
<sequence length="332" mass="36816">MNTETSTAPTDNYDTNIYYTPSPRVTANDITTLTTFATPVPTGLDYANSQYDIYSFSRNQPAAYYLPTYGQPGSSSFYPDFAGFNVARTQDFTSAIPTVTADIKPVIVKQEKDSSRENSNTAELATQEGAESPASTVGASGAGGVGVSAAGGGPRRTKFVLSVDRRKAATMRERRRLRKVNEAFEVVKQRTCPNPNQRLPKVEILRSAIDYINTLERMLTQVGKTTKIMDNNHQMQLNQPMSAGPPHDYITSSHFANANYNTDGGNMYDDEDLSDTDDERDHHHKLGNAVDLRRRNSLDGLARIVDRIPHQETLNDVREQVASEEKKIENLL</sequence>
<feature type="region of interest" description="Disordered" evidence="5">
    <location>
        <begin position="262"/>
        <end position="282"/>
    </location>
</feature>
<feature type="compositionally biased region" description="Acidic residues" evidence="5">
    <location>
        <begin position="268"/>
        <end position="278"/>
    </location>
</feature>
<dbReference type="KEGG" id="crq:GCK72_004496"/>
<dbReference type="FunFam" id="4.10.280.10:FF:000005">
    <property type="entry name" value="Myogenic factor"/>
    <property type="match status" value="1"/>
</dbReference>
<evidence type="ECO:0000259" key="6">
    <source>
        <dbReference type="PROSITE" id="PS50888"/>
    </source>
</evidence>
<dbReference type="GO" id="GO:0000981">
    <property type="term" value="F:DNA-binding transcription factor activity, RNA polymerase II-specific"/>
    <property type="evidence" value="ECO:0007669"/>
    <property type="project" value="TreeGrafter"/>
</dbReference>
<dbReference type="SMART" id="SM00353">
    <property type="entry name" value="HLH"/>
    <property type="match status" value="1"/>
</dbReference>
<dbReference type="PANTHER" id="PTHR11534:SF9">
    <property type="entry name" value="MYOGENIC-DETERMINATION PROTEIN"/>
    <property type="match status" value="1"/>
</dbReference>
<proteinExistence type="predicted"/>
<evidence type="ECO:0000313" key="8">
    <source>
        <dbReference type="Proteomes" id="UP000483820"/>
    </source>
</evidence>
<dbReference type="GO" id="GO:0045663">
    <property type="term" value="P:positive regulation of myoblast differentiation"/>
    <property type="evidence" value="ECO:0007669"/>
    <property type="project" value="TreeGrafter"/>
</dbReference>
<name>A0A6A5HBJ7_CAERE</name>
<protein>
    <recommendedName>
        <fullName evidence="4">Myoblast determination protein 1 homolog</fullName>
    </recommendedName>
</protein>